<proteinExistence type="predicted"/>
<sequence>MSGRLFLGFLLSVVVIFQSFASTEAVHPYHVGSVEINYNAKSTTFEVTGRFFLDDLENGLGKKYGAAFHFNDPKYKTKLNDALQKYCQEYLKLKADNKFLKINYVGYEEDHESVNVFLESEPVAKPKKVEAAVSFLYNLFDDQINIVHIIVNGERKSEKMVYPNRYLYKQF</sequence>
<dbReference type="InterPro" id="IPR046525">
    <property type="entry name" value="DUF6702"/>
</dbReference>
<dbReference type="AlphaFoldDB" id="A0A1B8ZUN4"/>
<gene>
    <name evidence="2" type="ORF">BBI00_13590</name>
</gene>
<reference evidence="3" key="1">
    <citation type="submission" date="2016-07" db="EMBL/GenBank/DDBJ databases">
        <authorList>
            <person name="Florea S."/>
            <person name="Webb J.S."/>
            <person name="Jaromczyk J."/>
            <person name="Schardl C.L."/>
        </authorList>
    </citation>
    <scope>NUCLEOTIDE SEQUENCE [LARGE SCALE GENOMIC DNA]</scope>
    <source>
        <strain evidence="3">CC-VM-7</strain>
    </source>
</reference>
<feature type="signal peptide" evidence="1">
    <location>
        <begin position="1"/>
        <end position="21"/>
    </location>
</feature>
<feature type="chain" id="PRO_5008621301" description="GerMN domain-containing protein" evidence="1">
    <location>
        <begin position="22"/>
        <end position="171"/>
    </location>
</feature>
<organism evidence="2 3">
    <name type="scientific">Chryseobacterium arthrosphaerae</name>
    <dbReference type="NCBI Taxonomy" id="651561"/>
    <lineage>
        <taxon>Bacteria</taxon>
        <taxon>Pseudomonadati</taxon>
        <taxon>Bacteroidota</taxon>
        <taxon>Flavobacteriia</taxon>
        <taxon>Flavobacteriales</taxon>
        <taxon>Weeksellaceae</taxon>
        <taxon>Chryseobacterium group</taxon>
        <taxon>Chryseobacterium</taxon>
    </lineage>
</organism>
<evidence type="ECO:0000313" key="3">
    <source>
        <dbReference type="Proteomes" id="UP000093432"/>
    </source>
</evidence>
<protein>
    <recommendedName>
        <fullName evidence="4">GerMN domain-containing protein</fullName>
    </recommendedName>
</protein>
<comment type="caution">
    <text evidence="2">The sequence shown here is derived from an EMBL/GenBank/DDBJ whole genome shotgun (WGS) entry which is preliminary data.</text>
</comment>
<dbReference type="Pfam" id="PF20420">
    <property type="entry name" value="DUF6702"/>
    <property type="match status" value="1"/>
</dbReference>
<evidence type="ECO:0000256" key="1">
    <source>
        <dbReference type="SAM" id="SignalP"/>
    </source>
</evidence>
<dbReference type="RefSeq" id="WP_065399270.1">
    <property type="nucleotide sequence ID" value="NZ_MAYG01000001.1"/>
</dbReference>
<evidence type="ECO:0000313" key="2">
    <source>
        <dbReference type="EMBL" id="OCA75300.1"/>
    </source>
</evidence>
<keyword evidence="1" id="KW-0732">Signal</keyword>
<dbReference type="OrthoDB" id="5735516at2"/>
<name>A0A1B8ZUN4_9FLAO</name>
<dbReference type="EMBL" id="MAYG01000001">
    <property type="protein sequence ID" value="OCA75300.1"/>
    <property type="molecule type" value="Genomic_DNA"/>
</dbReference>
<dbReference type="STRING" id="651561.BBI00_13590"/>
<dbReference type="Proteomes" id="UP000093432">
    <property type="component" value="Unassembled WGS sequence"/>
</dbReference>
<accession>A0A1B8ZUN4</accession>
<evidence type="ECO:0008006" key="4">
    <source>
        <dbReference type="Google" id="ProtNLM"/>
    </source>
</evidence>